<evidence type="ECO:0008006" key="3">
    <source>
        <dbReference type="Google" id="ProtNLM"/>
    </source>
</evidence>
<keyword evidence="2" id="KW-1185">Reference proteome</keyword>
<evidence type="ECO:0000313" key="2">
    <source>
        <dbReference type="Proteomes" id="UP000654345"/>
    </source>
</evidence>
<dbReference type="InterPro" id="IPR019646">
    <property type="entry name" value="Aminoglyc_AdlTrfase"/>
</dbReference>
<name>A0ABQ3UYH6_9CHLR</name>
<dbReference type="InterPro" id="IPR043519">
    <property type="entry name" value="NT_sf"/>
</dbReference>
<accession>A0ABQ3UYH6</accession>
<protein>
    <recommendedName>
        <fullName evidence="3">Amino acid transporter</fullName>
    </recommendedName>
</protein>
<organism evidence="1 2">
    <name type="scientific">Ktedonobacter robiniae</name>
    <dbReference type="NCBI Taxonomy" id="2778365"/>
    <lineage>
        <taxon>Bacteria</taxon>
        <taxon>Bacillati</taxon>
        <taxon>Chloroflexota</taxon>
        <taxon>Ktedonobacteria</taxon>
        <taxon>Ktedonobacterales</taxon>
        <taxon>Ktedonobacteraceae</taxon>
        <taxon>Ktedonobacter</taxon>
    </lineage>
</organism>
<dbReference type="Pfam" id="PF10706">
    <property type="entry name" value="Aminoglyc_resit"/>
    <property type="match status" value="1"/>
</dbReference>
<dbReference type="SUPFAM" id="SSF81301">
    <property type="entry name" value="Nucleotidyltransferase"/>
    <property type="match status" value="1"/>
</dbReference>
<comment type="caution">
    <text evidence="1">The sequence shown here is derived from an EMBL/GenBank/DDBJ whole genome shotgun (WGS) entry which is preliminary data.</text>
</comment>
<dbReference type="EMBL" id="BNJG01000002">
    <property type="protein sequence ID" value="GHO57723.1"/>
    <property type="molecule type" value="Genomic_DNA"/>
</dbReference>
<evidence type="ECO:0000313" key="1">
    <source>
        <dbReference type="EMBL" id="GHO57723.1"/>
    </source>
</evidence>
<sequence>MAALATSLVARFFSTLTVPWWIAGGWALDLFLGVQTREHEDIDVQILRSDQQEVCTVFRAWDVQGAHPGALSAEWPFREWEAGSLLSLSVHDVWCRPSKTDPWALQLMVVDTSDDQWLFRRDPRIRRPLAIVGHRTNDGIPYLAPEIQLLYKAKALRPKDEADFARILPALDGKSRQWLAQCLALVHPGHAWLTKLR</sequence>
<reference evidence="1 2" key="1">
    <citation type="journal article" date="2021" name="Int. J. Syst. Evol. Microbiol.">
        <title>Reticulibacter mediterranei gen. nov., sp. nov., within the new family Reticulibacteraceae fam. nov., and Ktedonospora formicarum gen. nov., sp. nov., Ktedonobacter robiniae sp. nov., Dictyobacter formicarum sp. nov. and Dictyobacter arantiisoli sp. nov., belonging to the class Ktedonobacteria.</title>
        <authorList>
            <person name="Yabe S."/>
            <person name="Zheng Y."/>
            <person name="Wang C.M."/>
            <person name="Sakai Y."/>
            <person name="Abe K."/>
            <person name="Yokota A."/>
            <person name="Donadio S."/>
            <person name="Cavaletti L."/>
            <person name="Monciardini P."/>
        </authorList>
    </citation>
    <scope>NUCLEOTIDE SEQUENCE [LARGE SCALE GENOMIC DNA]</scope>
    <source>
        <strain evidence="1 2">SOSP1-30</strain>
    </source>
</reference>
<proteinExistence type="predicted"/>
<gene>
    <name evidence="1" type="ORF">KSB_61980</name>
</gene>
<dbReference type="RefSeq" id="WP_236038513.1">
    <property type="nucleotide sequence ID" value="NZ_BNJG01000002.1"/>
</dbReference>
<dbReference type="Proteomes" id="UP000654345">
    <property type="component" value="Unassembled WGS sequence"/>
</dbReference>
<dbReference type="Gene3D" id="3.30.460.40">
    <property type="match status" value="1"/>
</dbReference>